<proteinExistence type="predicted"/>
<reference evidence="2" key="1">
    <citation type="journal article" date="2022" name="Mol. Ecol. Resour.">
        <title>The genomes of chicory, endive, great burdock and yacon provide insights into Asteraceae palaeo-polyploidization history and plant inulin production.</title>
        <authorList>
            <person name="Fan W."/>
            <person name="Wang S."/>
            <person name="Wang H."/>
            <person name="Wang A."/>
            <person name="Jiang F."/>
            <person name="Liu H."/>
            <person name="Zhao H."/>
            <person name="Xu D."/>
            <person name="Zhang Y."/>
        </authorList>
    </citation>
    <scope>NUCLEOTIDE SEQUENCE [LARGE SCALE GENOMIC DNA]</scope>
    <source>
        <strain evidence="2">cv. Niubang</strain>
    </source>
</reference>
<dbReference type="EMBL" id="CM042056">
    <property type="protein sequence ID" value="KAI3698023.1"/>
    <property type="molecule type" value="Genomic_DNA"/>
</dbReference>
<accession>A0ACB8ZK77</accession>
<evidence type="ECO:0000313" key="2">
    <source>
        <dbReference type="Proteomes" id="UP001055879"/>
    </source>
</evidence>
<name>A0ACB8ZK77_ARCLA</name>
<gene>
    <name evidence="1" type="ORF">L6452_31132</name>
</gene>
<reference evidence="1 2" key="2">
    <citation type="journal article" date="2022" name="Mol. Ecol. Resour.">
        <title>The genomes of chicory, endive, great burdock and yacon provide insights into Asteraceae paleo-polyploidization history and plant inulin production.</title>
        <authorList>
            <person name="Fan W."/>
            <person name="Wang S."/>
            <person name="Wang H."/>
            <person name="Wang A."/>
            <person name="Jiang F."/>
            <person name="Liu H."/>
            <person name="Zhao H."/>
            <person name="Xu D."/>
            <person name="Zhang Y."/>
        </authorList>
    </citation>
    <scope>NUCLEOTIDE SEQUENCE [LARGE SCALE GENOMIC DNA]</scope>
    <source>
        <strain evidence="2">cv. Niubang</strain>
    </source>
</reference>
<organism evidence="1 2">
    <name type="scientific">Arctium lappa</name>
    <name type="common">Greater burdock</name>
    <name type="synonym">Lappa major</name>
    <dbReference type="NCBI Taxonomy" id="4217"/>
    <lineage>
        <taxon>Eukaryota</taxon>
        <taxon>Viridiplantae</taxon>
        <taxon>Streptophyta</taxon>
        <taxon>Embryophyta</taxon>
        <taxon>Tracheophyta</taxon>
        <taxon>Spermatophyta</taxon>
        <taxon>Magnoliopsida</taxon>
        <taxon>eudicotyledons</taxon>
        <taxon>Gunneridae</taxon>
        <taxon>Pentapetalae</taxon>
        <taxon>asterids</taxon>
        <taxon>campanulids</taxon>
        <taxon>Asterales</taxon>
        <taxon>Asteraceae</taxon>
        <taxon>Carduoideae</taxon>
        <taxon>Cardueae</taxon>
        <taxon>Arctiinae</taxon>
        <taxon>Arctium</taxon>
    </lineage>
</organism>
<evidence type="ECO:0000313" key="1">
    <source>
        <dbReference type="EMBL" id="KAI3698023.1"/>
    </source>
</evidence>
<sequence length="324" mass="36996">MQQLVKTEEQVKTFFQKNDCTPTSVFSIQKPNLIQWLSEVKNIHSKVMDFFFDLEIPLTSFKEHQSDILPSLFADESILVLHDFPANFRQEALTVISKFSEDLDPFVTYLAVNYMDRFISAQKIVNQEKPWIVGLVAISCLSLSAKMKNYDLAIPDLQGYECSIYDAKSISRMEVLILTSLKWRMRSITPFSFLHYFLSLSELEDPCLSQAIKDRASQIIFKSSYGIKILEFRPSAIAASALLLASQDLVPLQHSQFRAAISSCKYLKKESLEECLGVMRNMASDTKESTSVIEHQCRSSESENNTSIKRRRLNGILNNDQCVI</sequence>
<protein>
    <submittedName>
        <fullName evidence="1">Uncharacterized protein</fullName>
    </submittedName>
</protein>
<dbReference type="Proteomes" id="UP001055879">
    <property type="component" value="Linkage Group LG10"/>
</dbReference>
<comment type="caution">
    <text evidence="1">The sequence shown here is derived from an EMBL/GenBank/DDBJ whole genome shotgun (WGS) entry which is preliminary data.</text>
</comment>
<keyword evidence="2" id="KW-1185">Reference proteome</keyword>